<dbReference type="OrthoDB" id="163544at2759"/>
<feature type="region of interest" description="Disordered" evidence="2">
    <location>
        <begin position="319"/>
        <end position="362"/>
    </location>
</feature>
<feature type="compositionally biased region" description="Basic and acidic residues" evidence="2">
    <location>
        <begin position="328"/>
        <end position="337"/>
    </location>
</feature>
<protein>
    <submittedName>
        <fullName evidence="3">Uncharacterized protein</fullName>
    </submittedName>
</protein>
<evidence type="ECO:0000256" key="1">
    <source>
        <dbReference type="SAM" id="Coils"/>
    </source>
</evidence>
<sequence>MELGWDDDALYALLRLLRSHMLHYIYLTEEDFLDCVQSELSDKPREELKEAVKGIMKRLSMAMDTRAFRNEVIRVLDKDIFVHEYLYETIQRLAENRKGGTWHPDNLCRFMDKIKRYRDMLDKNAGIFFSRVQIWGTKVSEAKDKFYALREVYLDLAKSAETIPSEGIARVRFQLLHEVFEHVPPPTKATITAKCNLWSPDELVVLVDSLVQITSDIHKTGTSSLIPELARTLGRTEISCENKLMDVRNRFFSNKTTLRAANLPDILFHPESDACKIFSSNWSDPTDPWAQGFQAYKNHRNKQYALRKRQARKFVPVSHMRTRRREKPRSARNETLEMARLPLPRSSVESRPPSPAKSTVLKPTQHSAFVRECAKMIKRDEETTLLICLAMNGSLALYQNQRIQEFHAEVAKHFPDVTIIELLFDVKKILRRYRELHCSLDKFAMVVRDEEEQDGTSRGTAVLTSSTLEQWSKCADPSYVPGHLKNENDVVYKRFAATEEATKYSSKEILYRESQLRQTATPEFRVVGKSNSKTPSMIRQVAADEESVQTSPSIHHSSPENFYDNDFGADLGEDIDDDGDRSLDGSSDDERYSSVSRSSSRKRRRRMLAHKGRPSECSSRSTRCRNSCCRPRETTYDRFHRERQRGRSQRYRRHERHVYMRGALTDEESDESSDGDNYFADLVEPIESNIRELKARLQKMDEERKDRERQERKELWQTDIQAKVEAMLHGEDVHSP</sequence>
<feature type="compositionally biased region" description="Polar residues" evidence="2">
    <location>
        <begin position="548"/>
        <end position="560"/>
    </location>
</feature>
<keyword evidence="1" id="KW-0175">Coiled coil</keyword>
<feature type="region of interest" description="Disordered" evidence="2">
    <location>
        <begin position="540"/>
        <end position="627"/>
    </location>
</feature>
<comment type="caution">
    <text evidence="3">The sequence shown here is derived from an EMBL/GenBank/DDBJ whole genome shotgun (WGS) entry which is preliminary data.</text>
</comment>
<name>A0A8K1FH24_PYTOL</name>
<proteinExistence type="predicted"/>
<dbReference type="Proteomes" id="UP000794436">
    <property type="component" value="Unassembled WGS sequence"/>
</dbReference>
<dbReference type="EMBL" id="SPLM01000108">
    <property type="protein sequence ID" value="TMW60599.1"/>
    <property type="molecule type" value="Genomic_DNA"/>
</dbReference>
<reference evidence="3" key="1">
    <citation type="submission" date="2019-03" db="EMBL/GenBank/DDBJ databases">
        <title>Long read genome sequence of the mycoparasitic Pythium oligandrum ATCC 38472 isolated from sugarbeet rhizosphere.</title>
        <authorList>
            <person name="Gaulin E."/>
        </authorList>
    </citation>
    <scope>NUCLEOTIDE SEQUENCE</scope>
    <source>
        <strain evidence="3">ATCC 38472_TT</strain>
    </source>
</reference>
<feature type="compositionally biased region" description="Low complexity" evidence="2">
    <location>
        <begin position="615"/>
        <end position="627"/>
    </location>
</feature>
<accession>A0A8K1FH24</accession>
<evidence type="ECO:0000313" key="3">
    <source>
        <dbReference type="EMBL" id="TMW60599.1"/>
    </source>
</evidence>
<evidence type="ECO:0000313" key="4">
    <source>
        <dbReference type="Proteomes" id="UP000794436"/>
    </source>
</evidence>
<feature type="compositionally biased region" description="Basic and acidic residues" evidence="2">
    <location>
        <begin position="580"/>
        <end position="592"/>
    </location>
</feature>
<feature type="compositionally biased region" description="Basic residues" evidence="2">
    <location>
        <begin position="599"/>
        <end position="612"/>
    </location>
</feature>
<feature type="compositionally biased region" description="Low complexity" evidence="2">
    <location>
        <begin position="340"/>
        <end position="351"/>
    </location>
</feature>
<evidence type="ECO:0000256" key="2">
    <source>
        <dbReference type="SAM" id="MobiDB-lite"/>
    </source>
</evidence>
<dbReference type="AlphaFoldDB" id="A0A8K1FH24"/>
<organism evidence="3 4">
    <name type="scientific">Pythium oligandrum</name>
    <name type="common">Mycoparasitic fungus</name>
    <dbReference type="NCBI Taxonomy" id="41045"/>
    <lineage>
        <taxon>Eukaryota</taxon>
        <taxon>Sar</taxon>
        <taxon>Stramenopiles</taxon>
        <taxon>Oomycota</taxon>
        <taxon>Peronosporomycetes</taxon>
        <taxon>Pythiales</taxon>
        <taxon>Pythiaceae</taxon>
        <taxon>Pythium</taxon>
    </lineage>
</organism>
<gene>
    <name evidence="3" type="ORF">Poli38472_000641</name>
</gene>
<keyword evidence="4" id="KW-1185">Reference proteome</keyword>
<feature type="coiled-coil region" evidence="1">
    <location>
        <begin position="683"/>
        <end position="713"/>
    </location>
</feature>